<proteinExistence type="predicted"/>
<dbReference type="AlphaFoldDB" id="A0A218N5R5"/>
<geneLocation type="plasmid" evidence="1">
    <name>pKP64477b</name>
</geneLocation>
<dbReference type="EMBL" id="MF150122">
    <property type="protein sequence ID" value="ASF81544.1"/>
    <property type="molecule type" value="Genomic_DNA"/>
</dbReference>
<organism evidence="1">
    <name type="scientific">Klebsiella pneumoniae</name>
    <dbReference type="NCBI Taxonomy" id="573"/>
    <lineage>
        <taxon>Bacteria</taxon>
        <taxon>Pseudomonadati</taxon>
        <taxon>Pseudomonadota</taxon>
        <taxon>Gammaproteobacteria</taxon>
        <taxon>Enterobacterales</taxon>
        <taxon>Enterobacteriaceae</taxon>
        <taxon>Klebsiella/Raoultella group</taxon>
        <taxon>Klebsiella</taxon>
        <taxon>Klebsiella pneumoniae complex</taxon>
    </lineage>
</organism>
<name>A0A218N5R5_KLEPN</name>
<gene>
    <name evidence="1" type="ORF">KP64477b_00216</name>
</gene>
<reference evidence="1" key="1">
    <citation type="submission" date="2017-05" db="EMBL/GenBank/DDBJ databases">
        <authorList>
            <person name="Song R."/>
            <person name="Chenine A.L."/>
            <person name="Ruprecht R.M."/>
        </authorList>
    </citation>
    <scope>NUCLEOTIDE SEQUENCE</scope>
    <source>
        <strain evidence="1">A64477</strain>
        <plasmid evidence="1">pKP64477b</plasmid>
    </source>
</reference>
<accession>A0A218N5R5</accession>
<keyword evidence="1" id="KW-0614">Plasmid</keyword>
<sequence length="33" mass="4058">MRWVLNDYFRILCPKGRGHLLNNKLILIIYQKK</sequence>
<evidence type="ECO:0000313" key="1">
    <source>
        <dbReference type="EMBL" id="ASF81544.1"/>
    </source>
</evidence>
<protein>
    <submittedName>
        <fullName evidence="1">Uncharacterized protein</fullName>
    </submittedName>
</protein>